<feature type="compositionally biased region" description="Polar residues" evidence="1">
    <location>
        <begin position="369"/>
        <end position="378"/>
    </location>
</feature>
<feature type="compositionally biased region" description="Low complexity" evidence="1">
    <location>
        <begin position="354"/>
        <end position="366"/>
    </location>
</feature>
<dbReference type="OrthoDB" id="4072247at2"/>
<evidence type="ECO:0000256" key="1">
    <source>
        <dbReference type="SAM" id="MobiDB-lite"/>
    </source>
</evidence>
<protein>
    <submittedName>
        <fullName evidence="3">Uncharacterized protein</fullName>
    </submittedName>
</protein>
<dbReference type="RefSeq" id="WP_121891792.1">
    <property type="nucleotide sequence ID" value="NZ_PENI01000016.1"/>
</dbReference>
<organism evidence="3 4">
    <name type="scientific">Streptomyces shenzhenensis</name>
    <dbReference type="NCBI Taxonomy" id="943815"/>
    <lineage>
        <taxon>Bacteria</taxon>
        <taxon>Bacillati</taxon>
        <taxon>Actinomycetota</taxon>
        <taxon>Actinomycetes</taxon>
        <taxon>Kitasatosporales</taxon>
        <taxon>Streptomycetaceae</taxon>
        <taxon>Streptomyces</taxon>
    </lineage>
</organism>
<dbReference type="Proteomes" id="UP000270471">
    <property type="component" value="Unassembled WGS sequence"/>
</dbReference>
<keyword evidence="2" id="KW-0472">Membrane</keyword>
<reference evidence="3 4" key="1">
    <citation type="submission" date="2017-11" db="EMBL/GenBank/DDBJ databases">
        <title>Draft genome of actinobacteria isolated from guarana (Paullinia cupana (Mart.) Ducke.</title>
        <authorList>
            <person name="Siqueira K.A."/>
            <person name="Liotti R.G."/>
            <person name="Mendes T.A.O."/>
            <person name="Soares M.A."/>
        </authorList>
    </citation>
    <scope>NUCLEOTIDE SEQUENCE [LARGE SCALE GENOMIC DNA]</scope>
    <source>
        <strain evidence="3 4">193</strain>
    </source>
</reference>
<evidence type="ECO:0000256" key="2">
    <source>
        <dbReference type="SAM" id="Phobius"/>
    </source>
</evidence>
<evidence type="ECO:0000313" key="3">
    <source>
        <dbReference type="EMBL" id="RMB83436.1"/>
    </source>
</evidence>
<name>A0A3M0IMY7_9ACTN</name>
<accession>A0A3M0IMY7</accession>
<keyword evidence="4" id="KW-1185">Reference proteome</keyword>
<keyword evidence="2" id="KW-0812">Transmembrane</keyword>
<keyword evidence="2" id="KW-1133">Transmembrane helix</keyword>
<gene>
    <name evidence="3" type="ORF">CTZ28_24075</name>
</gene>
<dbReference type="AlphaFoldDB" id="A0A3M0IMY7"/>
<feature type="region of interest" description="Disordered" evidence="1">
    <location>
        <begin position="335"/>
        <end position="390"/>
    </location>
</feature>
<sequence>MRNTDPFVWFREHSDALFRWLGFIGLAVLCFVLLRYWALRWGGWRAWAARLARELALTAAAFADPLRSWLRHRSALRLLARRLREPTTWQDAERALAAARAGDLPGRPYAVLVGARTVTVLLAGRAAPEPWTVARAELPPVTPQAAGARPIVVALGTQRGGGEQQCAFLDLSVGPPVLSAAGDEKASRALLQALAAQLDARLPRSLVVVAEGVHRRHPGQPVRTAYRTARDTRHPLGLAPVLVTTALPDPLPPELAAPPGAEPALRVLVLGEARGYARLLVTERHGRVAVMGTPLLPRCDGLGRAVARVLDTLPPVPVPATATDAAAGLLEAGDLFEEEAEDERATAREQQPSAAGAGRRAPGGAAEQSAPTRTSPRTTEPAPAAKRTAT</sequence>
<proteinExistence type="predicted"/>
<evidence type="ECO:0000313" key="4">
    <source>
        <dbReference type="Proteomes" id="UP000270471"/>
    </source>
</evidence>
<feature type="transmembrane region" description="Helical" evidence="2">
    <location>
        <begin position="20"/>
        <end position="38"/>
    </location>
</feature>
<comment type="caution">
    <text evidence="3">The sequence shown here is derived from an EMBL/GenBank/DDBJ whole genome shotgun (WGS) entry which is preliminary data.</text>
</comment>
<dbReference type="EMBL" id="PENI01000016">
    <property type="protein sequence ID" value="RMB83436.1"/>
    <property type="molecule type" value="Genomic_DNA"/>
</dbReference>